<name>A0ABZ2L7M9_9BACT</name>
<dbReference type="InterPro" id="IPR000620">
    <property type="entry name" value="EamA_dom"/>
</dbReference>
<reference evidence="8" key="1">
    <citation type="submission" date="2021-12" db="EMBL/GenBank/DDBJ databases">
        <title>Discovery of the Pendulisporaceae a myxobacterial family with distinct sporulation behavior and unique specialized metabolism.</title>
        <authorList>
            <person name="Garcia R."/>
            <person name="Popoff A."/>
            <person name="Bader C.D."/>
            <person name="Loehr J."/>
            <person name="Walesch S."/>
            <person name="Walt C."/>
            <person name="Boldt J."/>
            <person name="Bunk B."/>
            <person name="Haeckl F.J.F.P.J."/>
            <person name="Gunesch A.P."/>
            <person name="Birkelbach J."/>
            <person name="Nuebel U."/>
            <person name="Pietschmann T."/>
            <person name="Bach T."/>
            <person name="Mueller R."/>
        </authorList>
    </citation>
    <scope>NUCLEOTIDE SEQUENCE</scope>
    <source>
        <strain evidence="8">MSr11367</strain>
    </source>
</reference>
<feature type="transmembrane region" description="Helical" evidence="6">
    <location>
        <begin position="147"/>
        <end position="166"/>
    </location>
</feature>
<feature type="transmembrane region" description="Helical" evidence="6">
    <location>
        <begin position="71"/>
        <end position="90"/>
    </location>
</feature>
<evidence type="ECO:0000259" key="7">
    <source>
        <dbReference type="Pfam" id="PF00892"/>
    </source>
</evidence>
<dbReference type="EMBL" id="CP089983">
    <property type="protein sequence ID" value="WXB06767.1"/>
    <property type="molecule type" value="Genomic_DNA"/>
</dbReference>
<evidence type="ECO:0000256" key="3">
    <source>
        <dbReference type="ARBA" id="ARBA00022692"/>
    </source>
</evidence>
<dbReference type="Pfam" id="PF00892">
    <property type="entry name" value="EamA"/>
    <property type="match status" value="1"/>
</dbReference>
<evidence type="ECO:0000256" key="4">
    <source>
        <dbReference type="ARBA" id="ARBA00022989"/>
    </source>
</evidence>
<evidence type="ECO:0000313" key="9">
    <source>
        <dbReference type="Proteomes" id="UP001374803"/>
    </source>
</evidence>
<feature type="transmembrane region" description="Helical" evidence="6">
    <location>
        <begin position="33"/>
        <end position="51"/>
    </location>
</feature>
<feature type="domain" description="EamA" evidence="7">
    <location>
        <begin position="8"/>
        <end position="139"/>
    </location>
</feature>
<dbReference type="Proteomes" id="UP001374803">
    <property type="component" value="Chromosome"/>
</dbReference>
<comment type="subcellular location">
    <subcellularLocation>
        <location evidence="1">Membrane</location>
        <topology evidence="1">Multi-pass membrane protein</topology>
    </subcellularLocation>
</comment>
<comment type="similarity">
    <text evidence="2">Belongs to the EamA transporter family.</text>
</comment>
<dbReference type="PANTHER" id="PTHR32322">
    <property type="entry name" value="INNER MEMBRANE TRANSPORTER"/>
    <property type="match status" value="1"/>
</dbReference>
<dbReference type="PANTHER" id="PTHR32322:SF2">
    <property type="entry name" value="EAMA DOMAIN-CONTAINING PROTEIN"/>
    <property type="match status" value="1"/>
</dbReference>
<feature type="transmembrane region" description="Helical" evidence="6">
    <location>
        <begin position="96"/>
        <end position="113"/>
    </location>
</feature>
<sequence length="223" mass="22716">MTPNPIARGSLVAVTAAILFGISTPLIRHFGSGIGAFATATLLYAGAALGAGLPSRRVNEPTLGKAQFRRIALVALFGAVLAPASLAWGLQHTGALAASLLLNLEAVFTVWLARAFYAEPIGRRVALAVALMVAGGALLGVRAGSTGASTALGLAAILGATLGWALDNTLTRPLADFDPRAVVFYKALGGAILSGQPHGCSGMLGPRPWSLWRCSHAVPSALD</sequence>
<evidence type="ECO:0000256" key="2">
    <source>
        <dbReference type="ARBA" id="ARBA00007362"/>
    </source>
</evidence>
<keyword evidence="3 6" id="KW-0812">Transmembrane</keyword>
<dbReference type="RefSeq" id="WP_394836424.1">
    <property type="nucleotide sequence ID" value="NZ_CP089929.1"/>
</dbReference>
<evidence type="ECO:0000256" key="5">
    <source>
        <dbReference type="ARBA" id="ARBA00023136"/>
    </source>
</evidence>
<feature type="transmembrane region" description="Helical" evidence="6">
    <location>
        <begin position="125"/>
        <end position="141"/>
    </location>
</feature>
<organism evidence="8 9">
    <name type="scientific">Pendulispora rubella</name>
    <dbReference type="NCBI Taxonomy" id="2741070"/>
    <lineage>
        <taxon>Bacteria</taxon>
        <taxon>Pseudomonadati</taxon>
        <taxon>Myxococcota</taxon>
        <taxon>Myxococcia</taxon>
        <taxon>Myxococcales</taxon>
        <taxon>Sorangiineae</taxon>
        <taxon>Pendulisporaceae</taxon>
        <taxon>Pendulispora</taxon>
    </lineage>
</organism>
<protein>
    <submittedName>
        <fullName evidence="8">DMT family transporter</fullName>
    </submittedName>
</protein>
<dbReference type="InterPro" id="IPR037185">
    <property type="entry name" value="EmrE-like"/>
</dbReference>
<proteinExistence type="inferred from homology"/>
<accession>A0ABZ2L7M9</accession>
<evidence type="ECO:0000256" key="6">
    <source>
        <dbReference type="SAM" id="Phobius"/>
    </source>
</evidence>
<feature type="transmembrane region" description="Helical" evidence="6">
    <location>
        <begin position="7"/>
        <end position="27"/>
    </location>
</feature>
<evidence type="ECO:0000313" key="8">
    <source>
        <dbReference type="EMBL" id="WXB06767.1"/>
    </source>
</evidence>
<dbReference type="SUPFAM" id="SSF103481">
    <property type="entry name" value="Multidrug resistance efflux transporter EmrE"/>
    <property type="match status" value="1"/>
</dbReference>
<keyword evidence="5 6" id="KW-0472">Membrane</keyword>
<evidence type="ECO:0000256" key="1">
    <source>
        <dbReference type="ARBA" id="ARBA00004141"/>
    </source>
</evidence>
<gene>
    <name evidence="8" type="ORF">LVJ94_05905</name>
</gene>
<keyword evidence="4 6" id="KW-1133">Transmembrane helix</keyword>
<dbReference type="InterPro" id="IPR050638">
    <property type="entry name" value="AA-Vitamin_Transporters"/>
</dbReference>
<keyword evidence="9" id="KW-1185">Reference proteome</keyword>